<feature type="domain" description="NADP-dependent oxidoreductase" evidence="5">
    <location>
        <begin position="33"/>
        <end position="353"/>
    </location>
</feature>
<sequence>MAYPELPDALGSIPRLPYRNLGKSGLRVPPFILGCAGFGSSEWADWAISYEAAIPVLKAAWNAGIQAFDTANVYSNGESERILGRFINEHNILRHQVVVMTKVHMLTDDRPEFGSSRIGRGLDASTYRDFQNNFGLSRTAIFNQVEASLRRLQLDYIDVLQIHRLDRNVDKEEIMTALHDLVKLGKVRYIGASSMRAVEFVQLQHIAAVKGFTQFISMQSYYNLLNREDDNELNFFARETVVGLMPWSPLARGALARLPPEDDSILSNRQAQEKTDPNYAITDVDRQVIHRVHEISQKRGWTMAQVAFVWVKEKTTAPLVGAHSIERLNEYLEAASKDWKLSPEEQEYLEELYQPKRRVFDSK</sequence>
<dbReference type="OMA" id="MLTDDRP"/>
<dbReference type="FunFam" id="3.20.20.100:FF:000004">
    <property type="entry name" value="Oxidoreductase, aldo/keto reductase"/>
    <property type="match status" value="1"/>
</dbReference>
<evidence type="ECO:0000259" key="5">
    <source>
        <dbReference type="Pfam" id="PF00248"/>
    </source>
</evidence>
<protein>
    <submittedName>
        <fullName evidence="6">Aldo/keto reductase</fullName>
    </submittedName>
</protein>
<dbReference type="Gene3D" id="3.20.20.100">
    <property type="entry name" value="NADP-dependent oxidoreductase domain"/>
    <property type="match status" value="1"/>
</dbReference>
<dbReference type="OrthoDB" id="48988at2759"/>
<dbReference type="AlphaFoldDB" id="A0A0F9X1M8"/>
<accession>A0A0F9X1M8</accession>
<evidence type="ECO:0000313" key="7">
    <source>
        <dbReference type="Proteomes" id="UP000034112"/>
    </source>
</evidence>
<dbReference type="Proteomes" id="UP000034112">
    <property type="component" value="Unassembled WGS sequence"/>
</dbReference>
<dbReference type="PANTHER" id="PTHR43364">
    <property type="entry name" value="NADH-SPECIFIC METHYLGLYOXAL REDUCTASE-RELATED"/>
    <property type="match status" value="1"/>
</dbReference>
<evidence type="ECO:0000256" key="1">
    <source>
        <dbReference type="ARBA" id="ARBA00005179"/>
    </source>
</evidence>
<evidence type="ECO:0000256" key="4">
    <source>
        <dbReference type="ARBA" id="ARBA00023002"/>
    </source>
</evidence>
<dbReference type="EMBL" id="JOKZ01000353">
    <property type="protein sequence ID" value="KKO99130.1"/>
    <property type="molecule type" value="Genomic_DNA"/>
</dbReference>
<keyword evidence="4" id="KW-0560">Oxidoreductase</keyword>
<evidence type="ECO:0000313" key="6">
    <source>
        <dbReference type="EMBL" id="KKO99130.1"/>
    </source>
</evidence>
<comment type="pathway">
    <text evidence="1">Secondary metabolite biosynthesis.</text>
</comment>
<comment type="caution">
    <text evidence="6">The sequence shown here is derived from an EMBL/GenBank/DDBJ whole genome shotgun (WGS) entry which is preliminary data.</text>
</comment>
<gene>
    <name evidence="6" type="ORF">THAR02_08764</name>
</gene>
<dbReference type="SUPFAM" id="SSF51430">
    <property type="entry name" value="NAD(P)-linked oxidoreductase"/>
    <property type="match status" value="1"/>
</dbReference>
<dbReference type="InterPro" id="IPR023210">
    <property type="entry name" value="NADP_OxRdtase_dom"/>
</dbReference>
<dbReference type="GO" id="GO:0005829">
    <property type="term" value="C:cytosol"/>
    <property type="evidence" value="ECO:0007669"/>
    <property type="project" value="UniProtKB-ARBA"/>
</dbReference>
<evidence type="ECO:0000256" key="3">
    <source>
        <dbReference type="ARBA" id="ARBA00022857"/>
    </source>
</evidence>
<dbReference type="InterPro" id="IPR050523">
    <property type="entry name" value="AKR_Detox_Biosynth"/>
</dbReference>
<dbReference type="InterPro" id="IPR036812">
    <property type="entry name" value="NAD(P)_OxRdtase_dom_sf"/>
</dbReference>
<dbReference type="CDD" id="cd19079">
    <property type="entry name" value="AKR_EcYajO-like"/>
    <property type="match status" value="1"/>
</dbReference>
<comment type="similarity">
    <text evidence="2">Belongs to the aldo/keto reductase family.</text>
</comment>
<evidence type="ECO:0000256" key="2">
    <source>
        <dbReference type="ARBA" id="ARBA00007905"/>
    </source>
</evidence>
<keyword evidence="3" id="KW-0521">NADP</keyword>
<name>A0A0F9X1M8_TRIHA</name>
<dbReference type="PANTHER" id="PTHR43364:SF9">
    <property type="entry name" value="OXIDOREDUCTASE"/>
    <property type="match status" value="1"/>
</dbReference>
<proteinExistence type="inferred from homology"/>
<dbReference type="GO" id="GO:0016491">
    <property type="term" value="F:oxidoreductase activity"/>
    <property type="evidence" value="ECO:0007669"/>
    <property type="project" value="UniProtKB-KW"/>
</dbReference>
<reference evidence="7" key="1">
    <citation type="journal article" date="2015" name="Genome Announc.">
        <title>Draft whole-genome sequence of the biocontrol agent Trichoderma harzianum T6776.</title>
        <authorList>
            <person name="Baroncelli R."/>
            <person name="Piaggeschi G."/>
            <person name="Fiorini L."/>
            <person name="Bertolini E."/>
            <person name="Zapparata A."/>
            <person name="Pe M.E."/>
            <person name="Sarrocco S."/>
            <person name="Vannacci G."/>
        </authorList>
    </citation>
    <scope>NUCLEOTIDE SEQUENCE [LARGE SCALE GENOMIC DNA]</scope>
    <source>
        <strain evidence="7">T6776</strain>
    </source>
</reference>
<organism evidence="6 7">
    <name type="scientific">Trichoderma harzianum</name>
    <name type="common">Hypocrea lixii</name>
    <dbReference type="NCBI Taxonomy" id="5544"/>
    <lineage>
        <taxon>Eukaryota</taxon>
        <taxon>Fungi</taxon>
        <taxon>Dikarya</taxon>
        <taxon>Ascomycota</taxon>
        <taxon>Pezizomycotina</taxon>
        <taxon>Sordariomycetes</taxon>
        <taxon>Hypocreomycetidae</taxon>
        <taxon>Hypocreales</taxon>
        <taxon>Hypocreaceae</taxon>
        <taxon>Trichoderma</taxon>
    </lineage>
</organism>
<dbReference type="Pfam" id="PF00248">
    <property type="entry name" value="Aldo_ket_red"/>
    <property type="match status" value="1"/>
</dbReference>